<dbReference type="AlphaFoldDB" id="A0A0E9TFF5"/>
<name>A0A0E9TFF5_ANGAN</name>
<proteinExistence type="predicted"/>
<protein>
    <submittedName>
        <fullName evidence="1">Uncharacterized protein</fullName>
    </submittedName>
</protein>
<reference evidence="1" key="2">
    <citation type="journal article" date="2015" name="Fish Shellfish Immunol.">
        <title>Early steps in the European eel (Anguilla anguilla)-Vibrio vulnificus interaction in the gills: Role of the RtxA13 toxin.</title>
        <authorList>
            <person name="Callol A."/>
            <person name="Pajuelo D."/>
            <person name="Ebbesson L."/>
            <person name="Teles M."/>
            <person name="MacKenzie S."/>
            <person name="Amaro C."/>
        </authorList>
    </citation>
    <scope>NUCLEOTIDE SEQUENCE</scope>
</reference>
<organism evidence="1">
    <name type="scientific">Anguilla anguilla</name>
    <name type="common">European freshwater eel</name>
    <name type="synonym">Muraena anguilla</name>
    <dbReference type="NCBI Taxonomy" id="7936"/>
    <lineage>
        <taxon>Eukaryota</taxon>
        <taxon>Metazoa</taxon>
        <taxon>Chordata</taxon>
        <taxon>Craniata</taxon>
        <taxon>Vertebrata</taxon>
        <taxon>Euteleostomi</taxon>
        <taxon>Actinopterygii</taxon>
        <taxon>Neopterygii</taxon>
        <taxon>Teleostei</taxon>
        <taxon>Anguilliformes</taxon>
        <taxon>Anguillidae</taxon>
        <taxon>Anguilla</taxon>
    </lineage>
</organism>
<reference evidence="1" key="1">
    <citation type="submission" date="2014-11" db="EMBL/GenBank/DDBJ databases">
        <authorList>
            <person name="Amaro Gonzalez C."/>
        </authorList>
    </citation>
    <scope>NUCLEOTIDE SEQUENCE</scope>
</reference>
<sequence>MEVFPCLSRTLAMAKPTEHYTEKQHIICNPDPIKVFQWFQLTL</sequence>
<evidence type="ECO:0000313" key="1">
    <source>
        <dbReference type="EMBL" id="JAH51650.1"/>
    </source>
</evidence>
<accession>A0A0E9TFF5</accession>
<dbReference type="EMBL" id="GBXM01056927">
    <property type="protein sequence ID" value="JAH51650.1"/>
    <property type="molecule type" value="Transcribed_RNA"/>
</dbReference>